<accession>A0A223KQJ7</accession>
<sequence length="104" mass="12658">MLVIDKIRWMMNRRDSRWWEEDSWEIYTKLRNDMYDTMDFLNTCSTLELQTIEWELNDLMDDFGDENGEGEFIDFLENLGERKSDSLLESVREFKVNKKEEAVD</sequence>
<protein>
    <submittedName>
        <fullName evidence="1">Uncharacterized protein</fullName>
    </submittedName>
</protein>
<proteinExistence type="predicted"/>
<dbReference type="AlphaFoldDB" id="A0A223KQJ7"/>
<gene>
    <name evidence="1" type="ORF">BC6307_10535</name>
</gene>
<dbReference type="Proteomes" id="UP000215224">
    <property type="component" value="Chromosome"/>
</dbReference>
<dbReference type="RefSeq" id="WP_066418426.1">
    <property type="nucleotide sequence ID" value="NZ_CP018866.1"/>
</dbReference>
<evidence type="ECO:0000313" key="2">
    <source>
        <dbReference type="Proteomes" id="UP000215224"/>
    </source>
</evidence>
<keyword evidence="2" id="KW-1185">Reference proteome</keyword>
<evidence type="ECO:0000313" key="1">
    <source>
        <dbReference type="EMBL" id="AST91686.1"/>
    </source>
</evidence>
<dbReference type="KEGG" id="bcoh:BC6307_10535"/>
<dbReference type="STRING" id="1314751.GCA_001591425_03242"/>
<organism evidence="1 2">
    <name type="scientific">Sutcliffiella cohnii</name>
    <dbReference type="NCBI Taxonomy" id="33932"/>
    <lineage>
        <taxon>Bacteria</taxon>
        <taxon>Bacillati</taxon>
        <taxon>Bacillota</taxon>
        <taxon>Bacilli</taxon>
        <taxon>Bacillales</taxon>
        <taxon>Bacillaceae</taxon>
        <taxon>Sutcliffiella</taxon>
    </lineage>
</organism>
<name>A0A223KQJ7_9BACI</name>
<reference evidence="1 2" key="1">
    <citation type="submission" date="2016-12" db="EMBL/GenBank/DDBJ databases">
        <title>The whole genome sequencing and assembly of Bacillus cohnii DSM 6307T strain.</title>
        <authorList>
            <person name="Lee Y.-J."/>
            <person name="Yi H."/>
            <person name="Bahn Y.-S."/>
            <person name="Kim J.F."/>
            <person name="Lee D.-W."/>
        </authorList>
    </citation>
    <scope>NUCLEOTIDE SEQUENCE [LARGE SCALE GENOMIC DNA]</scope>
    <source>
        <strain evidence="1 2">DSM 6307</strain>
    </source>
</reference>
<dbReference type="EMBL" id="CP018866">
    <property type="protein sequence ID" value="AST91686.1"/>
    <property type="molecule type" value="Genomic_DNA"/>
</dbReference>